<evidence type="ECO:0000313" key="9">
    <source>
        <dbReference type="EMBL" id="EDY94381.1"/>
    </source>
</evidence>
<comment type="similarity">
    <text evidence="2">Belongs to the outer membrane factor (OMF) (TC 1.B.17) family.</text>
</comment>
<feature type="coiled-coil region" evidence="8">
    <location>
        <begin position="120"/>
        <end position="179"/>
    </location>
</feature>
<dbReference type="GO" id="GO:0015562">
    <property type="term" value="F:efflux transmembrane transporter activity"/>
    <property type="evidence" value="ECO:0007669"/>
    <property type="project" value="InterPro"/>
</dbReference>
<evidence type="ECO:0000256" key="5">
    <source>
        <dbReference type="ARBA" id="ARBA00022692"/>
    </source>
</evidence>
<organism evidence="9 10">
    <name type="scientific">Phocaeicola plebeius (strain DSM 17135 / JCM 12973 / CCUG 54634 / M2)</name>
    <name type="common">Bacteroides plebeius</name>
    <dbReference type="NCBI Taxonomy" id="484018"/>
    <lineage>
        <taxon>Bacteria</taxon>
        <taxon>Pseudomonadati</taxon>
        <taxon>Bacteroidota</taxon>
        <taxon>Bacteroidia</taxon>
        <taxon>Bacteroidales</taxon>
        <taxon>Bacteroidaceae</taxon>
        <taxon>Phocaeicola</taxon>
    </lineage>
</organism>
<dbReference type="OrthoDB" id="916581at2"/>
<dbReference type="PANTHER" id="PTHR30026:SF23">
    <property type="entry name" value="TO APRF-PUTATIVE OUTER MEMBRANE EFFLUX PROTEIN OR SECRETED ALKALINE PHOSPHATASE-RELATED"/>
    <property type="match status" value="1"/>
</dbReference>
<dbReference type="InterPro" id="IPR051906">
    <property type="entry name" value="TolC-like"/>
</dbReference>
<dbReference type="RefSeq" id="WP_007564466.1">
    <property type="nucleotide sequence ID" value="NZ_DS990134.1"/>
</dbReference>
<dbReference type="GO" id="GO:1990281">
    <property type="term" value="C:efflux pump complex"/>
    <property type="evidence" value="ECO:0007669"/>
    <property type="project" value="TreeGrafter"/>
</dbReference>
<sequence>MIRKRVITGLLGCIGLIPLSAQQQKALTIEELFELADTHSKSLKVHQLAVDEAIQAIKVAKNDRLPSLEASLSFSYIGDGWMSDRDFSNGMKAEMPHWGNNFAFKATQAVYTGGAISTGIEMSELQKKMAEAELDNDQQNVRFMLVGHYLDLFQLHNQKRVYEKNIEQTRLLIKEIESAFEQGTALKSDITRYELQLKNLELGRTNVSNRIRILNRQLVTTIGLETNTEIFPDTTLLSMNLDKKNELHWQNERNNAPVMQLADLGIQMSERQQNLIRAGRRPTIGLMASNNFDGPILIEVPPINKNFNYWFVGVNVTYKFDSLFKNNKKLKQAKLATLKAQESKRLADEQLSNGINAAYIQLEEAYTRLDTKEKSVQLAHENYEVVHSRYLNGLSLVTDMLDASNIQLSSELELANAQIGILYQYFMLKKTVGTL</sequence>
<keyword evidence="6" id="KW-0472">Membrane</keyword>
<dbReference type="GeneID" id="43186471"/>
<evidence type="ECO:0000256" key="8">
    <source>
        <dbReference type="SAM" id="Coils"/>
    </source>
</evidence>
<keyword evidence="3" id="KW-0813">Transport</keyword>
<name>B5D481_PHOPM</name>
<evidence type="ECO:0000256" key="2">
    <source>
        <dbReference type="ARBA" id="ARBA00007613"/>
    </source>
</evidence>
<reference evidence="9 10" key="1">
    <citation type="submission" date="2008-08" db="EMBL/GenBank/DDBJ databases">
        <title>Draft genome sequence of Bacteroides plebeius (DSM 17135).</title>
        <authorList>
            <person name="Sudarsanam P."/>
            <person name="Ley R."/>
            <person name="Guruge J."/>
            <person name="Turnbaugh P.J."/>
            <person name="Mahowald M."/>
            <person name="Liep D."/>
            <person name="Gordon J."/>
        </authorList>
    </citation>
    <scope>NUCLEOTIDE SEQUENCE [LARGE SCALE GENOMIC DNA]</scope>
    <source>
        <strain evidence="10">DSM 17135 / JCM 12973 / M2</strain>
    </source>
</reference>
<dbReference type="PANTHER" id="PTHR30026">
    <property type="entry name" value="OUTER MEMBRANE PROTEIN TOLC"/>
    <property type="match status" value="1"/>
</dbReference>
<accession>B5D481</accession>
<comment type="subcellular location">
    <subcellularLocation>
        <location evidence="1">Cell outer membrane</location>
    </subcellularLocation>
</comment>
<evidence type="ECO:0000256" key="4">
    <source>
        <dbReference type="ARBA" id="ARBA00022452"/>
    </source>
</evidence>
<evidence type="ECO:0000256" key="3">
    <source>
        <dbReference type="ARBA" id="ARBA00022448"/>
    </source>
</evidence>
<dbReference type="Proteomes" id="UP000003452">
    <property type="component" value="Unassembled WGS sequence"/>
</dbReference>
<dbReference type="InterPro" id="IPR003423">
    <property type="entry name" value="OMP_efflux"/>
</dbReference>
<dbReference type="HOGENOM" id="CLU_012817_10_4_10"/>
<dbReference type="GO" id="GO:0015288">
    <property type="term" value="F:porin activity"/>
    <property type="evidence" value="ECO:0007669"/>
    <property type="project" value="TreeGrafter"/>
</dbReference>
<keyword evidence="7" id="KW-0998">Cell outer membrane</keyword>
<dbReference type="Pfam" id="PF02321">
    <property type="entry name" value="OEP"/>
    <property type="match status" value="2"/>
</dbReference>
<gene>
    <name evidence="9" type="ORF">BACPLE_03835</name>
</gene>
<dbReference type="GO" id="GO:0009279">
    <property type="term" value="C:cell outer membrane"/>
    <property type="evidence" value="ECO:0007669"/>
    <property type="project" value="UniProtKB-SubCell"/>
</dbReference>
<keyword evidence="4" id="KW-1134">Transmembrane beta strand</keyword>
<keyword evidence="8" id="KW-0175">Coiled coil</keyword>
<evidence type="ECO:0000256" key="7">
    <source>
        <dbReference type="ARBA" id="ARBA00023237"/>
    </source>
</evidence>
<evidence type="ECO:0000313" key="10">
    <source>
        <dbReference type="Proteomes" id="UP000003452"/>
    </source>
</evidence>
<proteinExistence type="inferred from homology"/>
<dbReference type="eggNOG" id="COG1538">
    <property type="taxonomic scope" value="Bacteria"/>
</dbReference>
<evidence type="ECO:0000256" key="1">
    <source>
        <dbReference type="ARBA" id="ARBA00004442"/>
    </source>
</evidence>
<dbReference type="AlphaFoldDB" id="B5D481"/>
<dbReference type="SUPFAM" id="SSF56954">
    <property type="entry name" value="Outer membrane efflux proteins (OEP)"/>
    <property type="match status" value="1"/>
</dbReference>
<dbReference type="EMBL" id="ABQC02000024">
    <property type="protein sequence ID" value="EDY94381.1"/>
    <property type="molecule type" value="Genomic_DNA"/>
</dbReference>
<protein>
    <submittedName>
        <fullName evidence="9">Outer membrane efflux protein</fullName>
    </submittedName>
</protein>
<reference evidence="9 10" key="2">
    <citation type="submission" date="2008-08" db="EMBL/GenBank/DDBJ databases">
        <authorList>
            <person name="Fulton L."/>
            <person name="Clifton S."/>
            <person name="Fulton B."/>
            <person name="Xu J."/>
            <person name="Minx P."/>
            <person name="Pepin K.H."/>
            <person name="Johnson M."/>
            <person name="Thiruvilangam P."/>
            <person name="Bhonagiri V."/>
            <person name="Nash W.E."/>
            <person name="Mardis E.R."/>
            <person name="Wilson R.K."/>
        </authorList>
    </citation>
    <scope>NUCLEOTIDE SEQUENCE [LARGE SCALE GENOMIC DNA]</scope>
    <source>
        <strain evidence="10">DSM 17135 / JCM 12973 / M2</strain>
    </source>
</reference>
<dbReference type="Gene3D" id="1.20.1600.10">
    <property type="entry name" value="Outer membrane efflux proteins (OEP)"/>
    <property type="match status" value="1"/>
</dbReference>
<keyword evidence="5" id="KW-0812">Transmembrane</keyword>
<evidence type="ECO:0000256" key="6">
    <source>
        <dbReference type="ARBA" id="ARBA00023136"/>
    </source>
</evidence>
<comment type="caution">
    <text evidence="9">The sequence shown here is derived from an EMBL/GenBank/DDBJ whole genome shotgun (WGS) entry which is preliminary data.</text>
</comment>